<dbReference type="Proteomes" id="UP000386466">
    <property type="component" value="Unassembled WGS sequence"/>
</dbReference>
<feature type="compositionally biased region" description="Acidic residues" evidence="5">
    <location>
        <begin position="263"/>
        <end position="279"/>
    </location>
</feature>
<accession>A0A485PID3</accession>
<feature type="domain" description="TRASH" evidence="6">
    <location>
        <begin position="311"/>
        <end position="347"/>
    </location>
</feature>
<feature type="domain" description="TRASH" evidence="6">
    <location>
        <begin position="451"/>
        <end position="492"/>
    </location>
</feature>
<dbReference type="SMART" id="SM00746">
    <property type="entry name" value="TRASH"/>
    <property type="match status" value="6"/>
</dbReference>
<feature type="compositionally biased region" description="Low complexity" evidence="5">
    <location>
        <begin position="1"/>
        <end position="12"/>
    </location>
</feature>
<evidence type="ECO:0000256" key="2">
    <source>
        <dbReference type="ARBA" id="ARBA00022737"/>
    </source>
</evidence>
<evidence type="ECO:0000256" key="1">
    <source>
        <dbReference type="ARBA" id="ARBA00022723"/>
    </source>
</evidence>
<evidence type="ECO:0000256" key="3">
    <source>
        <dbReference type="ARBA" id="ARBA00022771"/>
    </source>
</evidence>
<reference evidence="7 8" key="1">
    <citation type="submission" date="2019-01" db="EMBL/GenBank/DDBJ databases">
        <authorList>
            <person name="Alioto T."/>
            <person name="Alioto T."/>
        </authorList>
    </citation>
    <scope>NUCLEOTIDE SEQUENCE [LARGE SCALE GENOMIC DNA]</scope>
</reference>
<evidence type="ECO:0000259" key="6">
    <source>
        <dbReference type="SMART" id="SM00746"/>
    </source>
</evidence>
<feature type="domain" description="TRASH" evidence="6">
    <location>
        <begin position="409"/>
        <end position="444"/>
    </location>
</feature>
<keyword evidence="4" id="KW-0862">Zinc</keyword>
<dbReference type="PANTHER" id="PTHR45736:SF3">
    <property type="entry name" value="ZINC FINGER MYM-TYPE PROTEIN 3"/>
    <property type="match status" value="1"/>
</dbReference>
<evidence type="ECO:0000313" key="7">
    <source>
        <dbReference type="EMBL" id="VFV43466.1"/>
    </source>
</evidence>
<dbReference type="Pfam" id="PF06467">
    <property type="entry name" value="zf-FCS"/>
    <property type="match status" value="5"/>
</dbReference>
<keyword evidence="3" id="KW-0863">Zinc-finger</keyword>
<feature type="domain" description="TRASH" evidence="6">
    <location>
        <begin position="353"/>
        <end position="393"/>
    </location>
</feature>
<feature type="region of interest" description="Disordered" evidence="5">
    <location>
        <begin position="1"/>
        <end position="70"/>
    </location>
</feature>
<feature type="domain" description="TRASH" evidence="6">
    <location>
        <begin position="546"/>
        <end position="582"/>
    </location>
</feature>
<dbReference type="AlphaFoldDB" id="A0A485PID3"/>
<dbReference type="SUPFAM" id="SSF57716">
    <property type="entry name" value="Glucocorticoid receptor-like (DNA-binding domain)"/>
    <property type="match status" value="1"/>
</dbReference>
<dbReference type="GO" id="GO:0008270">
    <property type="term" value="F:zinc ion binding"/>
    <property type="evidence" value="ECO:0007669"/>
    <property type="project" value="UniProtKB-KW"/>
</dbReference>
<proteinExistence type="predicted"/>
<evidence type="ECO:0000256" key="5">
    <source>
        <dbReference type="SAM" id="MobiDB-lite"/>
    </source>
</evidence>
<dbReference type="EMBL" id="CAAGRJ010034067">
    <property type="protein sequence ID" value="VFV43466.1"/>
    <property type="molecule type" value="Genomic_DNA"/>
</dbReference>
<evidence type="ECO:0000256" key="4">
    <source>
        <dbReference type="ARBA" id="ARBA00022833"/>
    </source>
</evidence>
<keyword evidence="2" id="KW-0677">Repeat</keyword>
<feature type="compositionally biased region" description="Low complexity" evidence="5">
    <location>
        <begin position="52"/>
        <end position="65"/>
    </location>
</feature>
<dbReference type="PANTHER" id="PTHR45736">
    <property type="entry name" value="ZINC FINGER MYM-TYPE PROTEIN"/>
    <property type="match status" value="1"/>
</dbReference>
<dbReference type="InterPro" id="IPR051284">
    <property type="entry name" value="ZnF_MYMT-QRICH1"/>
</dbReference>
<keyword evidence="1" id="KW-0479">Metal-binding</keyword>
<protein>
    <submittedName>
        <fullName evidence="7">Zinc finger mym-type protein 3 isoform</fullName>
    </submittedName>
</protein>
<dbReference type="InterPro" id="IPR010507">
    <property type="entry name" value="Znf_MYM"/>
</dbReference>
<feature type="compositionally biased region" description="Basic and acidic residues" evidence="5">
    <location>
        <begin position="230"/>
        <end position="253"/>
    </location>
</feature>
<sequence length="822" mass="88564">MDPSDFPSPFDPLTLPEKPLAGDLPVDMEFGEDLLESQTAPTRGWAPPGPSPSSGALDLLDAPAGLEKDPGVLDGATELLGLGGLLYKAPSPPEVDHGPEGTLAWDAGDQTLEPGPGGQTPEVVPPEPEAGANPSSPQGLLEPLAPDSPITLQPPHIEEEETTNIATGRRGSPGQEEELPQGQPQSPNGPPSPSVGETLGDGINSSQTKPGGPSPPAHPSLPGDGLTGKASEKPPERKRSERVRRVEPPKPEVVDSTESIPVSDEDSDAMVDDPNDEDFVPFRPRRSPRMSLRSSVAQRAGRSAVGTKMTCAHCRTPLQKGQTAYQRKGLPQLFCSSSCLTTFSKKPSGKKTCTFCKKEIWNTKDSVVAQTGSGGSFHEFCTSVCLSLYEAQQQRPIPQSGDPADATRCSICQKTGEVLHEVSNGSVVHRLCSDSCFSKFRANKGLKTNCCDQCGAYIYTKTGSPGPELLFHEGQQKRFCNTTCLGAYKKKNTRVYPCVWCKTLCKNFEMLSHVDRNGKTSLFCTLCCTTSYKVKQAGLTGPPRPCSFCRRSLSDPCYYNKVDRTVYQFCSPSCWTKFQRTSPEGGIHLSCHYCHSLFSGKPEIPAKTRSAPAASTPPPPPPPPATPRKNKAAMCKPLMQNRGVSCKVEMKSKGSQTEEWKPQVIVLPIPVPIFVPVPMHLYCQKVPVPFSMPIPVPVPMFLPTTLESTDKIVETIEELKVKIPSNPLEADILAMAEMIAEAEELDKASSDLCDLVSNQSAEGLLEDCDLFGPARDDVLAMAVKMANVLDEPGQDLEADFPKRSKAAGAFGELFSGFHEQPA</sequence>
<name>A0A485PID3_LYNPA</name>
<feature type="domain" description="TRASH" evidence="6">
    <location>
        <begin position="498"/>
        <end position="536"/>
    </location>
</feature>
<feature type="region of interest" description="Disordered" evidence="5">
    <location>
        <begin position="86"/>
        <end position="301"/>
    </location>
</feature>
<organism evidence="7 8">
    <name type="scientific">Lynx pardinus</name>
    <name type="common">Iberian lynx</name>
    <name type="synonym">Felis pardina</name>
    <dbReference type="NCBI Taxonomy" id="191816"/>
    <lineage>
        <taxon>Eukaryota</taxon>
        <taxon>Metazoa</taxon>
        <taxon>Chordata</taxon>
        <taxon>Craniata</taxon>
        <taxon>Vertebrata</taxon>
        <taxon>Euteleostomi</taxon>
        <taxon>Mammalia</taxon>
        <taxon>Eutheria</taxon>
        <taxon>Laurasiatheria</taxon>
        <taxon>Carnivora</taxon>
        <taxon>Feliformia</taxon>
        <taxon>Felidae</taxon>
        <taxon>Felinae</taxon>
        <taxon>Lynx</taxon>
    </lineage>
</organism>
<keyword evidence="8" id="KW-1185">Reference proteome</keyword>
<gene>
    <name evidence="7" type="ORF">LYPA_23C000079</name>
</gene>
<dbReference type="InterPro" id="IPR011017">
    <property type="entry name" value="TRASH_dom"/>
</dbReference>
<feature type="region of interest" description="Disordered" evidence="5">
    <location>
        <begin position="606"/>
        <end position="630"/>
    </location>
</feature>
<feature type="compositionally biased region" description="Pro residues" evidence="5">
    <location>
        <begin position="615"/>
        <end position="626"/>
    </location>
</feature>
<evidence type="ECO:0000313" key="8">
    <source>
        <dbReference type="Proteomes" id="UP000386466"/>
    </source>
</evidence>